<comment type="caution">
    <text evidence="2">The sequence shown here is derived from an EMBL/GenBank/DDBJ whole genome shotgun (WGS) entry which is preliminary data.</text>
</comment>
<protein>
    <submittedName>
        <fullName evidence="2">Uncharacterized protein</fullName>
    </submittedName>
</protein>
<feature type="transmembrane region" description="Helical" evidence="1">
    <location>
        <begin position="166"/>
        <end position="192"/>
    </location>
</feature>
<keyword evidence="1" id="KW-1133">Transmembrane helix</keyword>
<evidence type="ECO:0000313" key="3">
    <source>
        <dbReference type="Proteomes" id="UP000807342"/>
    </source>
</evidence>
<dbReference type="EMBL" id="MU151083">
    <property type="protein sequence ID" value="KAF9451611.1"/>
    <property type="molecule type" value="Genomic_DNA"/>
</dbReference>
<dbReference type="Proteomes" id="UP000807342">
    <property type="component" value="Unassembled WGS sequence"/>
</dbReference>
<feature type="transmembrane region" description="Helical" evidence="1">
    <location>
        <begin position="93"/>
        <end position="111"/>
    </location>
</feature>
<dbReference type="AlphaFoldDB" id="A0A9P6C4B6"/>
<keyword evidence="3" id="KW-1185">Reference proteome</keyword>
<sequence length="244" mass="28002">MTQIPLKLDHPSIHGVSLGSTLSMLSQTSPVARASWATWTALHLFLPNLYRMQYKCSHTLASRDRNFRSYQNYMQIGDEWCRQAILLHDQWKILRNLFIATLGVVVPYMGVTKAPMHSLTSIFGSMSLFYSFTGVFIAHIYVGNSNDLQKPVVIDYWLKASWNPDYWFWTLLSLPAFWFTASSFSFLAFIFSSVWEDIPQGAPNQFLTLFHRVLLCSAASWASLHSVMIILTLYHVRKFSTLGL</sequence>
<feature type="transmembrane region" description="Helical" evidence="1">
    <location>
        <begin position="213"/>
        <end position="236"/>
    </location>
</feature>
<organism evidence="2 3">
    <name type="scientific">Macrolepiota fuliginosa MF-IS2</name>
    <dbReference type="NCBI Taxonomy" id="1400762"/>
    <lineage>
        <taxon>Eukaryota</taxon>
        <taxon>Fungi</taxon>
        <taxon>Dikarya</taxon>
        <taxon>Basidiomycota</taxon>
        <taxon>Agaricomycotina</taxon>
        <taxon>Agaricomycetes</taxon>
        <taxon>Agaricomycetidae</taxon>
        <taxon>Agaricales</taxon>
        <taxon>Agaricineae</taxon>
        <taxon>Agaricaceae</taxon>
        <taxon>Macrolepiota</taxon>
    </lineage>
</organism>
<evidence type="ECO:0000313" key="2">
    <source>
        <dbReference type="EMBL" id="KAF9451611.1"/>
    </source>
</evidence>
<keyword evidence="1" id="KW-0812">Transmembrane</keyword>
<accession>A0A9P6C4B6</accession>
<proteinExistence type="predicted"/>
<evidence type="ECO:0000256" key="1">
    <source>
        <dbReference type="SAM" id="Phobius"/>
    </source>
</evidence>
<reference evidence="2" key="1">
    <citation type="submission" date="2020-11" db="EMBL/GenBank/DDBJ databases">
        <authorList>
            <consortium name="DOE Joint Genome Institute"/>
            <person name="Ahrendt S."/>
            <person name="Riley R."/>
            <person name="Andreopoulos W."/>
            <person name="Labutti K."/>
            <person name="Pangilinan J."/>
            <person name="Ruiz-Duenas F.J."/>
            <person name="Barrasa J.M."/>
            <person name="Sanchez-Garcia M."/>
            <person name="Camarero S."/>
            <person name="Miyauchi S."/>
            <person name="Serrano A."/>
            <person name="Linde D."/>
            <person name="Babiker R."/>
            <person name="Drula E."/>
            <person name="Ayuso-Fernandez I."/>
            <person name="Pacheco R."/>
            <person name="Padilla G."/>
            <person name="Ferreira P."/>
            <person name="Barriuso J."/>
            <person name="Kellner H."/>
            <person name="Castanera R."/>
            <person name="Alfaro M."/>
            <person name="Ramirez L."/>
            <person name="Pisabarro A.G."/>
            <person name="Kuo A."/>
            <person name="Tritt A."/>
            <person name="Lipzen A."/>
            <person name="He G."/>
            <person name="Yan M."/>
            <person name="Ng V."/>
            <person name="Cullen D."/>
            <person name="Martin F."/>
            <person name="Rosso M.-N."/>
            <person name="Henrissat B."/>
            <person name="Hibbett D."/>
            <person name="Martinez A.T."/>
            <person name="Grigoriev I.V."/>
        </authorList>
    </citation>
    <scope>NUCLEOTIDE SEQUENCE</scope>
    <source>
        <strain evidence="2">MF-IS2</strain>
    </source>
</reference>
<gene>
    <name evidence="2" type="ORF">P691DRAFT_773039</name>
</gene>
<name>A0A9P6C4B6_9AGAR</name>
<keyword evidence="1" id="KW-0472">Membrane</keyword>
<feature type="transmembrane region" description="Helical" evidence="1">
    <location>
        <begin position="123"/>
        <end position="142"/>
    </location>
</feature>